<protein>
    <recommendedName>
        <fullName evidence="3">CopG-like ribbon-helix-helix domain-containing protein</fullName>
    </recommendedName>
</protein>
<proteinExistence type="predicted"/>
<accession>A0A1Z4LPX2</accession>
<keyword evidence="2" id="KW-1185">Reference proteome</keyword>
<name>A0A1Z4LPX2_9CYAN</name>
<evidence type="ECO:0000313" key="1">
    <source>
        <dbReference type="EMBL" id="BAY83279.1"/>
    </source>
</evidence>
<dbReference type="AlphaFoldDB" id="A0A1Z4LPX2"/>
<gene>
    <name evidence="1" type="ORF">NIES267_27660</name>
</gene>
<evidence type="ECO:0000313" key="2">
    <source>
        <dbReference type="Proteomes" id="UP000218418"/>
    </source>
</evidence>
<dbReference type="Proteomes" id="UP000218418">
    <property type="component" value="Chromosome"/>
</dbReference>
<reference evidence="1 2" key="1">
    <citation type="submission" date="2017-06" db="EMBL/GenBank/DDBJ databases">
        <title>Genome sequencing of cyanobaciteial culture collection at National Institute for Environmental Studies (NIES).</title>
        <authorList>
            <person name="Hirose Y."/>
            <person name="Shimura Y."/>
            <person name="Fujisawa T."/>
            <person name="Nakamura Y."/>
            <person name="Kawachi M."/>
        </authorList>
    </citation>
    <scope>NUCLEOTIDE SEQUENCE [LARGE SCALE GENOMIC DNA]</scope>
    <source>
        <strain evidence="1 2">NIES-267</strain>
    </source>
</reference>
<sequence>MLNVTPEMELYLNREAQKKGVSVEAYALEMLTEQISNKEKQSSLVDVLDSWLDEDDVQEQESTGEFLINALDEDRLSERKLFPPEMKGVSW</sequence>
<organism evidence="1 2">
    <name type="scientific">Calothrix parasitica NIES-267</name>
    <dbReference type="NCBI Taxonomy" id="1973488"/>
    <lineage>
        <taxon>Bacteria</taxon>
        <taxon>Bacillati</taxon>
        <taxon>Cyanobacteriota</taxon>
        <taxon>Cyanophyceae</taxon>
        <taxon>Nostocales</taxon>
        <taxon>Calotrichaceae</taxon>
        <taxon>Calothrix</taxon>
    </lineage>
</organism>
<dbReference type="EMBL" id="AP018227">
    <property type="protein sequence ID" value="BAY83279.1"/>
    <property type="molecule type" value="Genomic_DNA"/>
</dbReference>
<evidence type="ECO:0008006" key="3">
    <source>
        <dbReference type="Google" id="ProtNLM"/>
    </source>
</evidence>